<evidence type="ECO:0000256" key="1">
    <source>
        <dbReference type="SAM" id="Phobius"/>
    </source>
</evidence>
<dbReference type="Proteomes" id="UP000256328">
    <property type="component" value="Unassembled WGS sequence"/>
</dbReference>
<proteinExistence type="predicted"/>
<dbReference type="EMBL" id="PDLN01000012">
    <property type="protein sequence ID" value="RDW70126.1"/>
    <property type="molecule type" value="Genomic_DNA"/>
</dbReference>
<keyword evidence="3" id="KW-1185">Reference proteome</keyword>
<name>A0A3D8R828_9HELO</name>
<reference evidence="2 3" key="1">
    <citation type="journal article" date="2018" name="IMA Fungus">
        <title>IMA Genome-F 9: Draft genome sequence of Annulohypoxylon stygium, Aspergillus mulundensis, Berkeleyomyces basicola (syn. Thielaviopsis basicola), Ceratocystis smalleyi, two Cercospora beticola strains, Coleophoma cylindrospora, Fusarium fracticaudum, Phialophora cf. hyalina, and Morchella septimelata.</title>
        <authorList>
            <person name="Wingfield B.D."/>
            <person name="Bills G.F."/>
            <person name="Dong Y."/>
            <person name="Huang W."/>
            <person name="Nel W.J."/>
            <person name="Swalarsk-Parry B.S."/>
            <person name="Vaghefi N."/>
            <person name="Wilken P.M."/>
            <person name="An Z."/>
            <person name="de Beer Z.W."/>
            <person name="De Vos L."/>
            <person name="Chen L."/>
            <person name="Duong T.A."/>
            <person name="Gao Y."/>
            <person name="Hammerbacher A."/>
            <person name="Kikkert J.R."/>
            <person name="Li Y."/>
            <person name="Li H."/>
            <person name="Li K."/>
            <person name="Li Q."/>
            <person name="Liu X."/>
            <person name="Ma X."/>
            <person name="Naidoo K."/>
            <person name="Pethybridge S.J."/>
            <person name="Sun J."/>
            <person name="Steenkamp E.T."/>
            <person name="van der Nest M.A."/>
            <person name="van Wyk S."/>
            <person name="Wingfield M.J."/>
            <person name="Xiong C."/>
            <person name="Yue Q."/>
            <person name="Zhang X."/>
        </authorList>
    </citation>
    <scope>NUCLEOTIDE SEQUENCE [LARGE SCALE GENOMIC DNA]</scope>
    <source>
        <strain evidence="2 3">BP5796</strain>
    </source>
</reference>
<keyword evidence="1" id="KW-1133">Transmembrane helix</keyword>
<gene>
    <name evidence="2" type="ORF">BP5796_08523</name>
</gene>
<dbReference type="AlphaFoldDB" id="A0A3D8R828"/>
<keyword evidence="1" id="KW-0472">Membrane</keyword>
<comment type="caution">
    <text evidence="2">The sequence shown here is derived from an EMBL/GenBank/DDBJ whole genome shotgun (WGS) entry which is preliminary data.</text>
</comment>
<feature type="transmembrane region" description="Helical" evidence="1">
    <location>
        <begin position="185"/>
        <end position="209"/>
    </location>
</feature>
<dbReference type="PANTHER" id="PTHR35041:SF3">
    <property type="entry name" value="FORMYLMETHIONINE DEFORMYLASE-LIKE PROTEIN"/>
    <property type="match status" value="1"/>
</dbReference>
<feature type="transmembrane region" description="Helical" evidence="1">
    <location>
        <begin position="88"/>
        <end position="107"/>
    </location>
</feature>
<feature type="transmembrane region" description="Helical" evidence="1">
    <location>
        <begin position="549"/>
        <end position="570"/>
    </location>
</feature>
<organism evidence="2 3">
    <name type="scientific">Coleophoma crateriformis</name>
    <dbReference type="NCBI Taxonomy" id="565419"/>
    <lineage>
        <taxon>Eukaryota</taxon>
        <taxon>Fungi</taxon>
        <taxon>Dikarya</taxon>
        <taxon>Ascomycota</taxon>
        <taxon>Pezizomycotina</taxon>
        <taxon>Leotiomycetes</taxon>
        <taxon>Helotiales</taxon>
        <taxon>Dermateaceae</taxon>
        <taxon>Coleophoma</taxon>
    </lineage>
</organism>
<accession>A0A3D8R828</accession>
<keyword evidence="1" id="KW-0812">Transmembrane</keyword>
<dbReference type="OrthoDB" id="3554221at2759"/>
<evidence type="ECO:0000313" key="2">
    <source>
        <dbReference type="EMBL" id="RDW70126.1"/>
    </source>
</evidence>
<sequence length="657" mass="73135">MDPICGVDTVPLRPGSATSLTARNYHNAKTPIIRKPVHKDFSGYVPMPLISDHPSIRTETQSASRLKPSQPPQETKLSNWMIQWHSPILMLSLMFFGILGMAFHHTYNRILDGNPVDDPQWPQRLGTALAVFAQMCLSASIQHAYTQLVWLSVKQQSYEIRTLNALFSICYSPTNFLNPKLYREAMLSVIIASLVWLVPLCSIVAPASLTSISGLLNSNMTCNISTLDFQRENGYNAENINAPGQASALFSLDPNDNLTFYYNSPSMDLKRFFELASLSDSGFLKLPNPCQSGSNCSYNYSFDGPSYNCQERADFANSTSLNKSMLIPTGEWLYLSPSQTLEDPYGRPDLWLDMTADNETDIGTFFEEPSLWIGYVDNTTERLDVDASAAWYYRMEPHVFECILYNATYNYTMTFINGDMNIGSLAVYPVSPLLSAGSTMPPTDPNYEAFSAYHAVGFLYRRALSGNMSQTSDHGLQDYAISNSAIQEIPGLLDPDTQAPLPDFPSRVERQFSNIILSLAADLNLYSQVNITTQCPTSTIVLKWKYKPFWLVLTYFLAASATILAVGVGLHSFRENGYSADTSFGTFLTTTRNPTLDRLSQGYCLGQANLPQEFTGQRLRFGQVSCLKTSSSKETLNHVAFGLPDETTSIILGENYA</sequence>
<protein>
    <submittedName>
        <fullName evidence="2">Uncharacterized protein</fullName>
    </submittedName>
</protein>
<evidence type="ECO:0000313" key="3">
    <source>
        <dbReference type="Proteomes" id="UP000256328"/>
    </source>
</evidence>
<dbReference type="PANTHER" id="PTHR35041">
    <property type="entry name" value="MEDIATOR OF RNA POLYMERASE II TRANSCRIPTION SUBUNIT 1"/>
    <property type="match status" value="1"/>
</dbReference>